<accession>A0ABW0PGG1</accession>
<keyword evidence="3" id="KW-1185">Reference proteome</keyword>
<dbReference type="RefSeq" id="WP_379720998.1">
    <property type="nucleotide sequence ID" value="NZ_JBHSMS010000036.1"/>
</dbReference>
<dbReference type="Proteomes" id="UP001596031">
    <property type="component" value="Unassembled WGS sequence"/>
</dbReference>
<feature type="chain" id="PRO_5045692579" evidence="1">
    <location>
        <begin position="33"/>
        <end position="168"/>
    </location>
</feature>
<dbReference type="Pfam" id="PF14352">
    <property type="entry name" value="DUF4402"/>
    <property type="match status" value="1"/>
</dbReference>
<gene>
    <name evidence="2" type="ORF">ACFPOU_11545</name>
</gene>
<evidence type="ECO:0000256" key="1">
    <source>
        <dbReference type="SAM" id="SignalP"/>
    </source>
</evidence>
<protein>
    <submittedName>
        <fullName evidence="2">DUF4402 domain-containing protein</fullName>
    </submittedName>
</protein>
<dbReference type="InterPro" id="IPR025514">
    <property type="entry name" value="DUF4402"/>
</dbReference>
<evidence type="ECO:0000313" key="3">
    <source>
        <dbReference type="Proteomes" id="UP001596031"/>
    </source>
</evidence>
<keyword evidence="1" id="KW-0732">Signal</keyword>
<proteinExistence type="predicted"/>
<feature type="signal peptide" evidence="1">
    <location>
        <begin position="1"/>
        <end position="32"/>
    </location>
</feature>
<dbReference type="EMBL" id="JBHSMS010000036">
    <property type="protein sequence ID" value="MFC5511756.1"/>
    <property type="molecule type" value="Genomic_DNA"/>
</dbReference>
<organism evidence="2 3">
    <name type="scientific">Massilia jejuensis</name>
    <dbReference type="NCBI Taxonomy" id="648894"/>
    <lineage>
        <taxon>Bacteria</taxon>
        <taxon>Pseudomonadati</taxon>
        <taxon>Pseudomonadota</taxon>
        <taxon>Betaproteobacteria</taxon>
        <taxon>Burkholderiales</taxon>
        <taxon>Oxalobacteraceae</taxon>
        <taxon>Telluria group</taxon>
        <taxon>Massilia</taxon>
    </lineage>
</organism>
<reference evidence="3" key="1">
    <citation type="journal article" date="2019" name="Int. J. Syst. Evol. Microbiol.">
        <title>The Global Catalogue of Microorganisms (GCM) 10K type strain sequencing project: providing services to taxonomists for standard genome sequencing and annotation.</title>
        <authorList>
            <consortium name="The Broad Institute Genomics Platform"/>
            <consortium name="The Broad Institute Genome Sequencing Center for Infectious Disease"/>
            <person name="Wu L."/>
            <person name="Ma J."/>
        </authorList>
    </citation>
    <scope>NUCLEOTIDE SEQUENCE [LARGE SCALE GENOMIC DNA]</scope>
    <source>
        <strain evidence="3">CCUG 38813</strain>
    </source>
</reference>
<sequence>MLVRRYRFFRNACIARSASLVLLATAAPAAFAQQVVLSNIRSLDFGRFVAGSGGTVVVSPSGLRARTGGLVLLNSPDAGQAGFNIGKFGNGASGGEGKAVIVSLPADGAIRLVSGASSMAIDDFNTPDTLLPLLAGGTTLSVGATLTVAPNQAPGAYSGTFPLIVNFQ</sequence>
<comment type="caution">
    <text evidence="2">The sequence shown here is derived from an EMBL/GenBank/DDBJ whole genome shotgun (WGS) entry which is preliminary data.</text>
</comment>
<evidence type="ECO:0000313" key="2">
    <source>
        <dbReference type="EMBL" id="MFC5511756.1"/>
    </source>
</evidence>
<name>A0ABW0PGG1_9BURK</name>